<evidence type="ECO:0000313" key="2">
    <source>
        <dbReference type="Proteomes" id="UP001057279"/>
    </source>
</evidence>
<protein>
    <submittedName>
        <fullName evidence="1">Uncharacterized protein</fullName>
    </submittedName>
</protein>
<evidence type="ECO:0000313" key="1">
    <source>
        <dbReference type="EMBL" id="KAI4585432.1"/>
    </source>
</evidence>
<dbReference type="Proteomes" id="UP001057279">
    <property type="component" value="Linkage Group LG04"/>
</dbReference>
<keyword evidence="2" id="KW-1185">Reference proteome</keyword>
<name>A0ACB9V6P6_9CETA</name>
<sequence length="84" mass="9366">MDRALVLSLWSGRDLSSPCPVSSFVSRRVHGGSSLTREIYLVKLGFPVSHWSSDFGTSYTKLTLQPGVTTVIDNFYICPTNKRK</sequence>
<proteinExistence type="predicted"/>
<gene>
    <name evidence="1" type="ORF">MJG53_005666</name>
</gene>
<dbReference type="EMBL" id="CM043029">
    <property type="protein sequence ID" value="KAI4585432.1"/>
    <property type="molecule type" value="Genomic_DNA"/>
</dbReference>
<accession>A0ACB9V6P6</accession>
<comment type="caution">
    <text evidence="1">The sequence shown here is derived from an EMBL/GenBank/DDBJ whole genome shotgun (WGS) entry which is preliminary data.</text>
</comment>
<organism evidence="1 2">
    <name type="scientific">Ovis ammon polii x Ovis aries</name>
    <dbReference type="NCBI Taxonomy" id="2918886"/>
    <lineage>
        <taxon>Eukaryota</taxon>
        <taxon>Metazoa</taxon>
        <taxon>Chordata</taxon>
        <taxon>Craniata</taxon>
        <taxon>Vertebrata</taxon>
        <taxon>Euteleostomi</taxon>
        <taxon>Mammalia</taxon>
        <taxon>Eutheria</taxon>
        <taxon>Laurasiatheria</taxon>
        <taxon>Artiodactyla</taxon>
        <taxon>Ruminantia</taxon>
        <taxon>Pecora</taxon>
        <taxon>Bovidae</taxon>
        <taxon>Caprinae</taxon>
        <taxon>Ovis</taxon>
    </lineage>
</organism>
<reference evidence="1" key="1">
    <citation type="submission" date="2022-03" db="EMBL/GenBank/DDBJ databases">
        <title>Genomic analyses of argali, domestic sheep and their hybrids provide insights into chromosomal evolution, heterosis and genetic basis of agronomic traits.</title>
        <authorList>
            <person name="Li M."/>
        </authorList>
    </citation>
    <scope>NUCLEOTIDE SEQUENCE</scope>
    <source>
        <strain evidence="1">F1 hybrid</strain>
    </source>
</reference>
<feature type="non-terminal residue" evidence="1">
    <location>
        <position position="84"/>
    </location>
</feature>